<evidence type="ECO:0000313" key="2">
    <source>
        <dbReference type="Proteomes" id="UP000262072"/>
    </source>
</evidence>
<evidence type="ECO:0000313" key="1">
    <source>
        <dbReference type="EMBL" id="SYZ77485.1"/>
    </source>
</evidence>
<evidence type="ECO:0008006" key="3">
    <source>
        <dbReference type="Google" id="ProtNLM"/>
    </source>
</evidence>
<sequence length="182" mass="20992">MIGLADSGGLSRRGGNMVKIGEKTVVSVTCQDVILQLAEQYCSEGEYLHFGMKENPKKYVLVTEEKIYLIKSKAMAEDKHKEDVFSIQYTQMRKEELRMKFDGWFVEMSTHNTAKHEPHFHVILDKIQGLHPEYEKETSIESPQPVLPDYLEAEIHCLKEILAEGLITQEEYESVKDRLSEI</sequence>
<dbReference type="EMBL" id="UNRR01000007">
    <property type="protein sequence ID" value="SYZ77485.1"/>
    <property type="molecule type" value="Genomic_DNA"/>
</dbReference>
<reference evidence="2" key="1">
    <citation type="submission" date="2018-05" db="EMBL/GenBank/DDBJ databases">
        <authorList>
            <person name="Strepis N."/>
        </authorList>
    </citation>
    <scope>NUCLEOTIDE SEQUENCE [LARGE SCALE GENOMIC DNA]</scope>
</reference>
<organism evidence="1 2">
    <name type="scientific">Trichococcus shcherbakoviae</name>
    <dbReference type="NCBI Taxonomy" id="2094020"/>
    <lineage>
        <taxon>Bacteria</taxon>
        <taxon>Bacillati</taxon>
        <taxon>Bacillota</taxon>
        <taxon>Bacilli</taxon>
        <taxon>Lactobacillales</taxon>
        <taxon>Carnobacteriaceae</taxon>
        <taxon>Trichococcus</taxon>
    </lineage>
</organism>
<dbReference type="Proteomes" id="UP000262072">
    <property type="component" value="Unassembled WGS sequence"/>
</dbReference>
<name>A0A383TBD8_9LACT</name>
<protein>
    <recommendedName>
        <fullName evidence="3">SHOCT domain-containing protein</fullName>
    </recommendedName>
</protein>
<dbReference type="AlphaFoldDB" id="A0A383TBD8"/>
<proteinExistence type="predicted"/>
<accession>A0A383TBD8</accession>
<gene>
    <name evidence="1" type="ORF">TART1_0254</name>
</gene>